<name>A0A834MXU7_VESGE</name>
<reference evidence="1" key="1">
    <citation type="journal article" date="2020" name="G3 (Bethesda)">
        <title>High-Quality Assemblies for Three Invasive Social Wasps from the &lt;i&gt;Vespula&lt;/i&gt; Genus.</title>
        <authorList>
            <person name="Harrop T.W.R."/>
            <person name="Guhlin J."/>
            <person name="McLaughlin G.M."/>
            <person name="Permina E."/>
            <person name="Stockwell P."/>
            <person name="Gilligan J."/>
            <person name="Le Lec M.F."/>
            <person name="Gruber M.A.M."/>
            <person name="Quinn O."/>
            <person name="Lovegrove M."/>
            <person name="Duncan E.J."/>
            <person name="Remnant E.J."/>
            <person name="Van Eeckhoven J."/>
            <person name="Graham B."/>
            <person name="Knapp R.A."/>
            <person name="Langford K.W."/>
            <person name="Kronenberg Z."/>
            <person name="Press M.O."/>
            <person name="Eacker S.M."/>
            <person name="Wilson-Rankin E.E."/>
            <person name="Purcell J."/>
            <person name="Lester P.J."/>
            <person name="Dearden P.K."/>
        </authorList>
    </citation>
    <scope>NUCLEOTIDE SEQUENCE</scope>
    <source>
        <strain evidence="1">Linc-1</strain>
    </source>
</reference>
<keyword evidence="2" id="KW-1185">Reference proteome</keyword>
<evidence type="ECO:0000313" key="2">
    <source>
        <dbReference type="Proteomes" id="UP000617340"/>
    </source>
</evidence>
<accession>A0A834MXU7</accession>
<dbReference type="Proteomes" id="UP000617340">
    <property type="component" value="Unassembled WGS sequence"/>
</dbReference>
<comment type="caution">
    <text evidence="1">The sequence shown here is derived from an EMBL/GenBank/DDBJ whole genome shotgun (WGS) entry which is preliminary data.</text>
</comment>
<dbReference type="AlphaFoldDB" id="A0A834MXU7"/>
<evidence type="ECO:0000313" key="1">
    <source>
        <dbReference type="EMBL" id="KAF7387033.1"/>
    </source>
</evidence>
<gene>
    <name evidence="1" type="ORF">HZH68_012710</name>
</gene>
<proteinExistence type="predicted"/>
<dbReference type="EMBL" id="JACSDZ010000014">
    <property type="protein sequence ID" value="KAF7387033.1"/>
    <property type="molecule type" value="Genomic_DNA"/>
</dbReference>
<sequence length="292" mass="32455">MVCYWRRDIRRPPLTVCPVMPRISTILISMLAVRTLRKMKWCGGDGLLLEKRYKAAAFDSGSSLATNFNEFTTQNSRYARSASKREEVIMKWCGGDGLLLEKRYKAAAFDSGSSLATNFNEFTSQNSRYARSGSKREEVIMKWCGGDGLLLEKGYKAATFDSGSSLPTNFNEFTSQNSRYACHAKLHLEILTAESQCNTTLYLTFRVGPLGGAQGCGPSGGFLSPKHFPFRSPPIPFMLQVLSFWSLSSREDLETPTGCHWSESPLCTFGDFANLSGRVDLEISAGCLRSEF</sequence>
<organism evidence="1 2">
    <name type="scientific">Vespula germanica</name>
    <name type="common">German yellow jacket</name>
    <name type="synonym">Paravespula germanica</name>
    <dbReference type="NCBI Taxonomy" id="30212"/>
    <lineage>
        <taxon>Eukaryota</taxon>
        <taxon>Metazoa</taxon>
        <taxon>Ecdysozoa</taxon>
        <taxon>Arthropoda</taxon>
        <taxon>Hexapoda</taxon>
        <taxon>Insecta</taxon>
        <taxon>Pterygota</taxon>
        <taxon>Neoptera</taxon>
        <taxon>Endopterygota</taxon>
        <taxon>Hymenoptera</taxon>
        <taxon>Apocrita</taxon>
        <taxon>Aculeata</taxon>
        <taxon>Vespoidea</taxon>
        <taxon>Vespidae</taxon>
        <taxon>Vespinae</taxon>
        <taxon>Vespula</taxon>
    </lineage>
</organism>
<protein>
    <submittedName>
        <fullName evidence="1">Uncharacterized protein</fullName>
    </submittedName>
</protein>